<evidence type="ECO:0000313" key="2">
    <source>
        <dbReference type="Proteomes" id="UP001235343"/>
    </source>
</evidence>
<protein>
    <submittedName>
        <fullName evidence="1">Uncharacterized protein</fullName>
    </submittedName>
</protein>
<evidence type="ECO:0000313" key="1">
    <source>
        <dbReference type="EMBL" id="MDL4841909.1"/>
    </source>
</evidence>
<gene>
    <name evidence="1" type="ORF">QQS35_15830</name>
</gene>
<comment type="caution">
    <text evidence="1">The sequence shown here is derived from an EMBL/GenBank/DDBJ whole genome shotgun (WGS) entry which is preliminary data.</text>
</comment>
<dbReference type="EMBL" id="JASTZU010000049">
    <property type="protein sequence ID" value="MDL4841909.1"/>
    <property type="molecule type" value="Genomic_DNA"/>
</dbReference>
<sequence>MKNSKLSFTELIQTNMKQLLDDKQSVKVEQKKKEPTFTGHILKFIKFK</sequence>
<name>A0ABT7L957_9BACI</name>
<dbReference type="Proteomes" id="UP001235343">
    <property type="component" value="Unassembled WGS sequence"/>
</dbReference>
<accession>A0ABT7L957</accession>
<organism evidence="1 2">
    <name type="scientific">Aquibacillus rhizosphaerae</name>
    <dbReference type="NCBI Taxonomy" id="3051431"/>
    <lineage>
        <taxon>Bacteria</taxon>
        <taxon>Bacillati</taxon>
        <taxon>Bacillota</taxon>
        <taxon>Bacilli</taxon>
        <taxon>Bacillales</taxon>
        <taxon>Bacillaceae</taxon>
        <taxon>Aquibacillus</taxon>
    </lineage>
</organism>
<keyword evidence="2" id="KW-1185">Reference proteome</keyword>
<reference evidence="1 2" key="1">
    <citation type="submission" date="2023-06" db="EMBL/GenBank/DDBJ databases">
        <title>Aquibacillus rhizosphaerae LR5S19.</title>
        <authorList>
            <person name="Sun J.-Q."/>
        </authorList>
    </citation>
    <scope>NUCLEOTIDE SEQUENCE [LARGE SCALE GENOMIC DNA]</scope>
    <source>
        <strain evidence="1 2">LR5S19</strain>
    </source>
</reference>
<dbReference type="RefSeq" id="WP_285933196.1">
    <property type="nucleotide sequence ID" value="NZ_JASTZU010000049.1"/>
</dbReference>
<proteinExistence type="predicted"/>